<feature type="transmembrane region" description="Helical" evidence="2">
    <location>
        <begin position="49"/>
        <end position="67"/>
    </location>
</feature>
<gene>
    <name evidence="3" type="ORF">SAMN06265795_1084</name>
</gene>
<feature type="transmembrane region" description="Helical" evidence="2">
    <location>
        <begin position="79"/>
        <end position="103"/>
    </location>
</feature>
<dbReference type="EMBL" id="FZOT01000008">
    <property type="protein sequence ID" value="SNS86096.1"/>
    <property type="molecule type" value="Genomic_DNA"/>
</dbReference>
<proteinExistence type="predicted"/>
<evidence type="ECO:0000256" key="1">
    <source>
        <dbReference type="SAM" id="MobiDB-lite"/>
    </source>
</evidence>
<sequence length="167" mass="18172">MQMNAVIPMLIGIVMRAPKAALAGFLLALIFLAMMLTHAGVVVVGMIAEGLGISRFFAGLLLGFLFMRLPRLREGRLGTVGILPIAVRRPTMLALLALGFTVHLVRGDAIGACTTGFALAFMIAYQRVKRLLLQRWAASFSMQPSAPHGRPQSDPGVIDVEFRERRD</sequence>
<evidence type="ECO:0000256" key="2">
    <source>
        <dbReference type="SAM" id="Phobius"/>
    </source>
</evidence>
<evidence type="ECO:0000313" key="4">
    <source>
        <dbReference type="Proteomes" id="UP000198284"/>
    </source>
</evidence>
<keyword evidence="2" id="KW-0812">Transmembrane</keyword>
<name>A0A239HXE9_9BURK</name>
<evidence type="ECO:0000313" key="3">
    <source>
        <dbReference type="EMBL" id="SNS86096.1"/>
    </source>
</evidence>
<dbReference type="Proteomes" id="UP000198284">
    <property type="component" value="Unassembled WGS sequence"/>
</dbReference>
<dbReference type="AlphaFoldDB" id="A0A239HXE9"/>
<feature type="transmembrane region" description="Helical" evidence="2">
    <location>
        <begin position="109"/>
        <end position="125"/>
    </location>
</feature>
<organism evidence="3 4">
    <name type="scientific">Noviherbaspirillum humi</name>
    <dbReference type="NCBI Taxonomy" id="1688639"/>
    <lineage>
        <taxon>Bacteria</taxon>
        <taxon>Pseudomonadati</taxon>
        <taxon>Pseudomonadota</taxon>
        <taxon>Betaproteobacteria</taxon>
        <taxon>Burkholderiales</taxon>
        <taxon>Oxalobacteraceae</taxon>
        <taxon>Noviherbaspirillum</taxon>
    </lineage>
</organism>
<keyword evidence="2" id="KW-1133">Transmembrane helix</keyword>
<protein>
    <submittedName>
        <fullName evidence="3">Uncharacterized protein</fullName>
    </submittedName>
</protein>
<keyword evidence="4" id="KW-1185">Reference proteome</keyword>
<accession>A0A239HXE9</accession>
<reference evidence="3 4" key="1">
    <citation type="submission" date="2017-06" db="EMBL/GenBank/DDBJ databases">
        <authorList>
            <person name="Kim H.J."/>
            <person name="Triplett B.A."/>
        </authorList>
    </citation>
    <scope>NUCLEOTIDE SEQUENCE [LARGE SCALE GENOMIC DNA]</scope>
    <source>
        <strain evidence="3 4">U15</strain>
    </source>
</reference>
<keyword evidence="2" id="KW-0472">Membrane</keyword>
<feature type="region of interest" description="Disordered" evidence="1">
    <location>
        <begin position="142"/>
        <end position="167"/>
    </location>
</feature>